<organism evidence="1 2">
    <name type="scientific">Fusobacterium animalis ATCC 51191</name>
    <dbReference type="NCBI Taxonomy" id="997347"/>
    <lineage>
        <taxon>Bacteria</taxon>
        <taxon>Fusobacteriati</taxon>
        <taxon>Fusobacteriota</taxon>
        <taxon>Fusobacteriia</taxon>
        <taxon>Fusobacteriales</taxon>
        <taxon>Fusobacteriaceae</taxon>
        <taxon>Fusobacterium</taxon>
    </lineage>
</organism>
<sequence>MVVAPPSLLLILAKKIEEGELKISPKRVISVAEILEKTDEEYIKKQFKLNIIHQIYQATEGFLACTCEYGHLHLNEDLIKFEKKYIDEKRFYPIITDFRRTSQPFVNYYLNDILVEATEPCECGSVLQRIEKIEGRSDDIFKFINKSGKEVVIFPDFIRRTILFVENIREYQVFQINDNLLEVAILNINEG</sequence>
<keyword evidence="2" id="KW-1185">Reference proteome</keyword>
<feature type="non-terminal residue" evidence="1">
    <location>
        <position position="191"/>
    </location>
</feature>
<reference evidence="1 2" key="1">
    <citation type="submission" date="2011-05" db="EMBL/GenBank/DDBJ databases">
        <authorList>
            <person name="Muzny D."/>
            <person name="Qin X."/>
            <person name="Deng J."/>
            <person name="Jiang H."/>
            <person name="Liu Y."/>
            <person name="Qu J."/>
            <person name="Song X.-Z."/>
            <person name="Zhang L."/>
            <person name="Thornton R."/>
            <person name="Coyle M."/>
            <person name="Francisco L."/>
            <person name="Jackson L."/>
            <person name="Javaid M."/>
            <person name="Korchina V."/>
            <person name="Kovar C."/>
            <person name="Mata R."/>
            <person name="Mathew T."/>
            <person name="Ngo R."/>
            <person name="Nguyen L."/>
            <person name="Nguyen N."/>
            <person name="Okwuonu G."/>
            <person name="Ongeri F."/>
            <person name="Pham C."/>
            <person name="Simmons D."/>
            <person name="Wilczek-Boney K."/>
            <person name="Hale W."/>
            <person name="Jakkamsetti A."/>
            <person name="Pham P."/>
            <person name="Ruth R."/>
            <person name="San Lucas F."/>
            <person name="Warren J."/>
            <person name="Zhang J."/>
            <person name="Zhao Z."/>
            <person name="Zhou C."/>
            <person name="Zhu D."/>
            <person name="Lee S."/>
            <person name="Bess C."/>
            <person name="Blankenburg K."/>
            <person name="Forbes L."/>
            <person name="Fu Q."/>
            <person name="Gubbala S."/>
            <person name="Hirani K."/>
            <person name="Jayaseelan J.C."/>
            <person name="Lara F."/>
            <person name="Munidasa M."/>
            <person name="Palculict T."/>
            <person name="Patil S."/>
            <person name="Pu L.-L."/>
            <person name="Saada N."/>
            <person name="Tang L."/>
            <person name="Weissenberger G."/>
            <person name="Zhu Y."/>
            <person name="Hemphill L."/>
            <person name="Shang Y."/>
            <person name="Youmans B."/>
            <person name="Ayvaz T."/>
            <person name="Ross M."/>
            <person name="Santibanez J."/>
            <person name="Aqrawi P."/>
            <person name="Gross S."/>
            <person name="Joshi V."/>
            <person name="Fowler G."/>
            <person name="Nazareth L."/>
            <person name="Reid J."/>
            <person name="Worley K."/>
            <person name="Petrosino J."/>
            <person name="Highlander S."/>
            <person name="Gibbs R."/>
        </authorList>
    </citation>
    <scope>NUCLEOTIDE SEQUENCE [LARGE SCALE GENOMIC DNA]</scope>
    <source>
        <strain evidence="1 2">ATCC 51191</strain>
    </source>
</reference>
<dbReference type="PANTHER" id="PTHR36932:SF1">
    <property type="entry name" value="CAPSULAR POLYSACCHARIDE BIOSYNTHESIS PROTEIN"/>
    <property type="match status" value="1"/>
</dbReference>
<protein>
    <recommendedName>
        <fullName evidence="3">CoF synthetase</fullName>
    </recommendedName>
</protein>
<dbReference type="AlphaFoldDB" id="F9EQE7"/>
<gene>
    <name evidence="1" type="ORF">HMPREF9094_2152</name>
</gene>
<name>F9EQE7_9FUSO</name>
<dbReference type="InterPro" id="IPR053158">
    <property type="entry name" value="CapK_Type1_Caps_Biosynth"/>
</dbReference>
<dbReference type="STRING" id="76859.RN98_10445"/>
<dbReference type="NCBIfam" id="TIGR02304">
    <property type="entry name" value="aden_form_hyp"/>
    <property type="match status" value="1"/>
</dbReference>
<dbReference type="EMBL" id="AFQD01000397">
    <property type="protein sequence ID" value="EGQ78823.1"/>
    <property type="molecule type" value="Genomic_DNA"/>
</dbReference>
<dbReference type="InterPro" id="IPR012685">
    <property type="entry name" value="CHP02304_F390_synth-rel"/>
</dbReference>
<dbReference type="Proteomes" id="UP000005392">
    <property type="component" value="Unassembled WGS sequence"/>
</dbReference>
<dbReference type="Gene3D" id="3.40.50.12780">
    <property type="entry name" value="N-terminal domain of ligase-like"/>
    <property type="match status" value="1"/>
</dbReference>
<dbReference type="HOGENOM" id="CLU_1430839_0_0_0"/>
<proteinExistence type="predicted"/>
<evidence type="ECO:0008006" key="3">
    <source>
        <dbReference type="Google" id="ProtNLM"/>
    </source>
</evidence>
<dbReference type="InterPro" id="IPR042099">
    <property type="entry name" value="ANL_N_sf"/>
</dbReference>
<evidence type="ECO:0000313" key="2">
    <source>
        <dbReference type="Proteomes" id="UP000005392"/>
    </source>
</evidence>
<evidence type="ECO:0000313" key="1">
    <source>
        <dbReference type="EMBL" id="EGQ78823.1"/>
    </source>
</evidence>
<dbReference type="PANTHER" id="PTHR36932">
    <property type="entry name" value="CAPSULAR POLYSACCHARIDE BIOSYNTHESIS PROTEIN"/>
    <property type="match status" value="1"/>
</dbReference>
<comment type="caution">
    <text evidence="1">The sequence shown here is derived from an EMBL/GenBank/DDBJ whole genome shotgun (WGS) entry which is preliminary data.</text>
</comment>
<accession>F9EQE7</accession>